<dbReference type="PROSITE" id="PS51257">
    <property type="entry name" value="PROKAR_LIPOPROTEIN"/>
    <property type="match status" value="1"/>
</dbReference>
<dbReference type="Proteomes" id="UP000238322">
    <property type="component" value="Unassembled WGS sequence"/>
</dbReference>
<dbReference type="Pfam" id="PF14508">
    <property type="entry name" value="GH97_N"/>
    <property type="match status" value="1"/>
</dbReference>
<dbReference type="RefSeq" id="WP_105328418.1">
    <property type="nucleotide sequence ID" value="NZ_PUHY01000005.1"/>
</dbReference>
<dbReference type="Pfam" id="PF14509">
    <property type="entry name" value="GH97_C"/>
    <property type="match status" value="1"/>
</dbReference>
<dbReference type="InterPro" id="IPR014718">
    <property type="entry name" value="GH-type_carb-bd"/>
</dbReference>
<dbReference type="Gene3D" id="2.70.98.10">
    <property type="match status" value="1"/>
</dbReference>
<evidence type="ECO:0000313" key="6">
    <source>
        <dbReference type="Proteomes" id="UP000238322"/>
    </source>
</evidence>
<organism evidence="5 6">
    <name type="scientific">Blastopirellula marina</name>
    <dbReference type="NCBI Taxonomy" id="124"/>
    <lineage>
        <taxon>Bacteria</taxon>
        <taxon>Pseudomonadati</taxon>
        <taxon>Planctomycetota</taxon>
        <taxon>Planctomycetia</taxon>
        <taxon>Pirellulales</taxon>
        <taxon>Pirellulaceae</taxon>
        <taxon>Blastopirellula</taxon>
    </lineage>
</organism>
<dbReference type="EMBL" id="PUHY01000005">
    <property type="protein sequence ID" value="PQO37169.1"/>
    <property type="molecule type" value="Genomic_DNA"/>
</dbReference>
<feature type="signal peptide" evidence="1">
    <location>
        <begin position="1"/>
        <end position="39"/>
    </location>
</feature>
<keyword evidence="1" id="KW-0732">Signal</keyword>
<feature type="domain" description="Glycosyl-hydrolase 97 C-terminal oligomerisation" evidence="4">
    <location>
        <begin position="547"/>
        <end position="642"/>
    </location>
</feature>
<evidence type="ECO:0000259" key="4">
    <source>
        <dbReference type="Pfam" id="PF14509"/>
    </source>
</evidence>
<dbReference type="PANTHER" id="PTHR35803:SF3">
    <property type="entry name" value="ALPHA-GLUCOSIDASE"/>
    <property type="match status" value="1"/>
</dbReference>
<dbReference type="InterPro" id="IPR019563">
    <property type="entry name" value="GH97_catalytic"/>
</dbReference>
<dbReference type="SUPFAM" id="SSF51445">
    <property type="entry name" value="(Trans)glycosidases"/>
    <property type="match status" value="1"/>
</dbReference>
<reference evidence="5 6" key="1">
    <citation type="submission" date="2018-02" db="EMBL/GenBank/DDBJ databases">
        <title>Comparative genomes isolates from brazilian mangrove.</title>
        <authorList>
            <person name="Araujo J.E."/>
            <person name="Taketani R.G."/>
            <person name="Silva M.C.P."/>
            <person name="Loureco M.V."/>
            <person name="Andreote F.D."/>
        </authorList>
    </citation>
    <scope>NUCLEOTIDE SEQUENCE [LARGE SCALE GENOMIC DNA]</scope>
    <source>
        <strain evidence="5 6">Hex-1 MGV</strain>
    </source>
</reference>
<evidence type="ECO:0000259" key="3">
    <source>
        <dbReference type="Pfam" id="PF14508"/>
    </source>
</evidence>
<protein>
    <submittedName>
        <fullName evidence="5">Alpha-glucosidase</fullName>
    </submittedName>
</protein>
<gene>
    <name evidence="5" type="ORF">C5Y83_04220</name>
</gene>
<comment type="caution">
    <text evidence="5">The sequence shown here is derived from an EMBL/GenBank/DDBJ whole genome shotgun (WGS) entry which is preliminary data.</text>
</comment>
<proteinExistence type="predicted"/>
<dbReference type="Gene3D" id="3.20.20.70">
    <property type="entry name" value="Aldolase class I"/>
    <property type="match status" value="1"/>
</dbReference>
<evidence type="ECO:0000313" key="5">
    <source>
        <dbReference type="EMBL" id="PQO37169.1"/>
    </source>
</evidence>
<dbReference type="InterPro" id="IPR017853">
    <property type="entry name" value="GH"/>
</dbReference>
<dbReference type="InterPro" id="IPR029486">
    <property type="entry name" value="GH97_N"/>
</dbReference>
<evidence type="ECO:0000259" key="2">
    <source>
        <dbReference type="Pfam" id="PF10566"/>
    </source>
</evidence>
<name>A0A2S8FYA4_9BACT</name>
<dbReference type="AlphaFoldDB" id="A0A2S8FYA4"/>
<dbReference type="GO" id="GO:0030246">
    <property type="term" value="F:carbohydrate binding"/>
    <property type="evidence" value="ECO:0007669"/>
    <property type="project" value="InterPro"/>
</dbReference>
<feature type="domain" description="Glycosyl-hydrolase 97 catalytic" evidence="2">
    <location>
        <begin position="305"/>
        <end position="453"/>
    </location>
</feature>
<dbReference type="InterPro" id="IPR052720">
    <property type="entry name" value="Glycosyl_hydrolase_97"/>
</dbReference>
<dbReference type="InterPro" id="IPR013785">
    <property type="entry name" value="Aldolase_TIM"/>
</dbReference>
<dbReference type="PANTHER" id="PTHR35803">
    <property type="entry name" value="GLUCAN 1,4-ALPHA-GLUCOSIDASE SUSB-RELATED"/>
    <property type="match status" value="1"/>
</dbReference>
<sequence>MPFCFSRKFSSSSFTTVAHGLICLLAITACLMVSAAANAESLTSPDGRIEVSVEIDQTDQHSRLVYQVKVAGEVVIKDSPISFLRSDDAMIGEHVTLASTSETTTHDETWKPVYGERSSIRDHYRSRTFHLEDTQANCPLAVQFRCYDTGVAFCTTLGKENTELKLKEERTEFRFTSDYPAWRTTSAQGTYDKVPLNQLGKNVERPLVVEAGQHYVAIGEAKLVDYAVMRLRSAAGDAPGVVSQLLSEVTATAPLTTPWRVILIAYSPGQLLESNDLFLNLNDPCAIADTSWIKPGKVLREISLTTLGGKAAIDFAVKNNFQYVEFDAGWYGHEYDDASDATTITVDAKRSPGPLDLQEIIQYGKQRDIGILVYVNRRALEKQLDEILPLYKKWGIAGVKYGFVNTGSQKWTSWLHDAVRKAAEYELMVDIHDEYRPTGYSRTYPNLMTQEGVRGDEATPSTSLAVTTLFTRNLAGAADHTICYYDPRVKKNWSHAQQLAKAVCTYSPWQFIYWYDTPLTPLQDGKTTRNRILPSPELEFFAQVPTVWDETRVLQGDIGEYVVIARRSGSDWFVGAINANEKRELTVPLNFLDSGKSYQARIYRDDSTLKTRTQVAIDEQTVDAEETLTITLAPNEGQAMRMTPK</sequence>
<dbReference type="OrthoDB" id="57532at2"/>
<accession>A0A2S8FYA4</accession>
<feature type="chain" id="PRO_5015708585" evidence="1">
    <location>
        <begin position="40"/>
        <end position="645"/>
    </location>
</feature>
<dbReference type="InterPro" id="IPR029483">
    <property type="entry name" value="GH97_C"/>
</dbReference>
<feature type="domain" description="Glycosyl-hydrolase 97 N-terminal" evidence="3">
    <location>
        <begin position="42"/>
        <end position="284"/>
    </location>
</feature>
<evidence type="ECO:0000256" key="1">
    <source>
        <dbReference type="SAM" id="SignalP"/>
    </source>
</evidence>
<dbReference type="Pfam" id="PF10566">
    <property type="entry name" value="Glyco_hydro_97"/>
    <property type="match status" value="1"/>
</dbReference>